<organism evidence="1 2">
    <name type="scientific">Palaeococcus pacificus DY20341</name>
    <dbReference type="NCBI Taxonomy" id="1343739"/>
    <lineage>
        <taxon>Archaea</taxon>
        <taxon>Methanobacteriati</taxon>
        <taxon>Methanobacteriota</taxon>
        <taxon>Thermococci</taxon>
        <taxon>Thermococcales</taxon>
        <taxon>Thermococcaceae</taxon>
        <taxon>Palaeococcus</taxon>
    </lineage>
</organism>
<proteinExistence type="predicted"/>
<dbReference type="EMBL" id="CP006019">
    <property type="protein sequence ID" value="AIF68829.1"/>
    <property type="molecule type" value="Genomic_DNA"/>
</dbReference>
<dbReference type="Proteomes" id="UP000027981">
    <property type="component" value="Chromosome"/>
</dbReference>
<dbReference type="KEGG" id="ppac:PAP_01985"/>
<sequence>MRRQSFFEALFGKKDDLHYLPLEKLEELVEKAGGHIIKSGTFEPALPHYLAYIPREYVAQIKDEKKRVELLERRDKAHEKWKRGTEHPPVGWLLVKP</sequence>
<accession>A0A075LR77</accession>
<protein>
    <submittedName>
        <fullName evidence="1">Uncharacterized protein</fullName>
    </submittedName>
</protein>
<evidence type="ECO:0000313" key="1">
    <source>
        <dbReference type="EMBL" id="AIF68829.1"/>
    </source>
</evidence>
<reference evidence="1 2" key="2">
    <citation type="journal article" date="2015" name="Genome Announc.">
        <title>Complete Genome Sequence of Hyperthermophilic Piezophilic Archaeon Palaeococcus pacificus DY20341T, Isolated from Deep-Sea Hydrothermal Sediments.</title>
        <authorList>
            <person name="Zeng X."/>
            <person name="Jebbar M."/>
            <person name="Shao Z."/>
        </authorList>
    </citation>
    <scope>NUCLEOTIDE SEQUENCE [LARGE SCALE GENOMIC DNA]</scope>
    <source>
        <strain evidence="1 2">DY20341</strain>
    </source>
</reference>
<gene>
    <name evidence="1" type="ORF">PAP_01985</name>
</gene>
<reference evidence="2" key="1">
    <citation type="submission" date="2013-06" db="EMBL/GenBank/DDBJ databases">
        <title>Complete Genome Sequence of Hyperthermophilic Palaeococcus pacificus DY20341T, Isolated from a Deep-Sea Hydrothermal Sediments.</title>
        <authorList>
            <person name="Zeng X."/>
            <person name="Shao Z."/>
        </authorList>
    </citation>
    <scope>NUCLEOTIDE SEQUENCE [LARGE SCALE GENOMIC DNA]</scope>
    <source>
        <strain evidence="2">DY20341</strain>
    </source>
</reference>
<dbReference type="eggNOG" id="arCOG02703">
    <property type="taxonomic scope" value="Archaea"/>
</dbReference>
<dbReference type="GeneID" id="24841529"/>
<dbReference type="RefSeq" id="WP_236627001.1">
    <property type="nucleotide sequence ID" value="NZ_CP006019.1"/>
</dbReference>
<keyword evidence="2" id="KW-1185">Reference proteome</keyword>
<dbReference type="AlphaFoldDB" id="A0A075LR77"/>
<name>A0A075LR77_9EURY</name>
<dbReference type="HOGENOM" id="CLU_2366372_0_0_2"/>
<evidence type="ECO:0000313" key="2">
    <source>
        <dbReference type="Proteomes" id="UP000027981"/>
    </source>
</evidence>